<proteinExistence type="predicted"/>
<gene>
    <name evidence="1" type="ordered locus">Cpha266_1190</name>
</gene>
<dbReference type="HOGENOM" id="CLU_026771_1_1_10"/>
<evidence type="ECO:0008006" key="3">
    <source>
        <dbReference type="Google" id="ProtNLM"/>
    </source>
</evidence>
<organism evidence="1 2">
    <name type="scientific">Chlorobium phaeobacteroides (strain DSM 266 / SMG 266 / 2430)</name>
    <dbReference type="NCBI Taxonomy" id="290317"/>
    <lineage>
        <taxon>Bacteria</taxon>
        <taxon>Pseudomonadati</taxon>
        <taxon>Chlorobiota</taxon>
        <taxon>Chlorobiia</taxon>
        <taxon>Chlorobiales</taxon>
        <taxon>Chlorobiaceae</taxon>
        <taxon>Chlorobium/Pelodictyon group</taxon>
        <taxon>Chlorobium</taxon>
    </lineage>
</organism>
<dbReference type="OrthoDB" id="9810277at2"/>
<dbReference type="SUPFAM" id="SSF56112">
    <property type="entry name" value="Protein kinase-like (PK-like)"/>
    <property type="match status" value="1"/>
</dbReference>
<dbReference type="eggNOG" id="COG2187">
    <property type="taxonomic scope" value="Bacteria"/>
</dbReference>
<keyword evidence="2" id="KW-1185">Reference proteome</keyword>
<accession>A1BFP9</accession>
<dbReference type="Proteomes" id="UP000008701">
    <property type="component" value="Chromosome"/>
</dbReference>
<dbReference type="Gene3D" id="3.40.50.300">
    <property type="entry name" value="P-loop containing nucleotide triphosphate hydrolases"/>
    <property type="match status" value="1"/>
</dbReference>
<dbReference type="InterPro" id="IPR011009">
    <property type="entry name" value="Kinase-like_dom_sf"/>
</dbReference>
<dbReference type="InterPro" id="IPR052732">
    <property type="entry name" value="Cell-binding_unc_protein"/>
</dbReference>
<dbReference type="PANTHER" id="PTHR43883">
    <property type="entry name" value="SLR0207 PROTEIN"/>
    <property type="match status" value="1"/>
</dbReference>
<dbReference type="AlphaFoldDB" id="A1BFP9"/>
<dbReference type="PANTHER" id="PTHR43883:SF1">
    <property type="entry name" value="GLUCONOKINASE"/>
    <property type="match status" value="1"/>
</dbReference>
<dbReference type="STRING" id="290317.Cpha266_1190"/>
<sequence>MNPLILALQHPEAYPHVTDNIIIAETHISWVILTGKFAYKIKKPVNLGFLDFSTLQKRHHFCHEELRLNRRLCPDLYLEVVPIKQSGNTITLDGKGEIIEYAVKMIQFDRSQELDRLLATNRLTEEHVNAIAVLVADFHLNGAQPVEDPEAGHPENLIKPILDNFSHLLPDDENRTEKALHAEIEAWIINEHKKLYGVFSDRNKNGFIRHCHGDMHTGNMVLWRNNVSIFDCIEFNQNLFRIDVISDIAFLFMDLDHAGRADLAWQFLNSYMTITGDYQGIKVLAFYAVYRAIVRAKVTAIRYNQESEGASGASILKEHQSYLALAKRYTIISKPLLILVSGFSGSGKTTHSAIIASNMHALHIRSDIERKRFFGLKALERSSNETDKTIYTPQISRLTYRKLLDIAALAIDAGVTVFVDATFLRAKDRKTFQDLAETRQCPCRIILFQASKELLFERVRLRSLQRNDASEADERVLSEQMKLQEPLLPEEERFALIVDTSGPVDHEKIIRTLGSTTP</sequence>
<protein>
    <recommendedName>
        <fullName evidence="3">Aminoglycoside phosphotransferase domain-containing protein</fullName>
    </recommendedName>
</protein>
<dbReference type="EMBL" id="CP000492">
    <property type="protein sequence ID" value="ABL65226.1"/>
    <property type="molecule type" value="Genomic_DNA"/>
</dbReference>
<evidence type="ECO:0000313" key="1">
    <source>
        <dbReference type="EMBL" id="ABL65226.1"/>
    </source>
</evidence>
<dbReference type="Pfam" id="PF13671">
    <property type="entry name" value="AAA_33"/>
    <property type="match status" value="1"/>
</dbReference>
<reference evidence="1 2" key="1">
    <citation type="submission" date="2006-12" db="EMBL/GenBank/DDBJ databases">
        <title>Complete sequence of Chlorobium phaeobacteroides DSM 266.</title>
        <authorList>
            <consortium name="US DOE Joint Genome Institute"/>
            <person name="Copeland A."/>
            <person name="Lucas S."/>
            <person name="Lapidus A."/>
            <person name="Barry K."/>
            <person name="Detter J.C."/>
            <person name="Glavina del Rio T."/>
            <person name="Hammon N."/>
            <person name="Israni S."/>
            <person name="Pitluck S."/>
            <person name="Goltsman E."/>
            <person name="Schmutz J."/>
            <person name="Larimer F."/>
            <person name="Land M."/>
            <person name="Hauser L."/>
            <person name="Mikhailova N."/>
            <person name="Li T."/>
            <person name="Overmann J."/>
            <person name="Bryant D.A."/>
            <person name="Richardson P."/>
        </authorList>
    </citation>
    <scope>NUCLEOTIDE SEQUENCE [LARGE SCALE GENOMIC DNA]</scope>
    <source>
        <strain evidence="1 2">DSM 266</strain>
    </source>
</reference>
<dbReference type="SUPFAM" id="SSF52540">
    <property type="entry name" value="P-loop containing nucleoside triphosphate hydrolases"/>
    <property type="match status" value="1"/>
</dbReference>
<dbReference type="InterPro" id="IPR027417">
    <property type="entry name" value="P-loop_NTPase"/>
</dbReference>
<evidence type="ECO:0000313" key="2">
    <source>
        <dbReference type="Proteomes" id="UP000008701"/>
    </source>
</evidence>
<name>A1BFP9_CHLPD</name>
<dbReference type="KEGG" id="cph:Cpha266_1190"/>
<dbReference type="RefSeq" id="WP_011745050.1">
    <property type="nucleotide sequence ID" value="NC_008639.1"/>
</dbReference>
<dbReference type="eggNOG" id="COG0645">
    <property type="taxonomic scope" value="Bacteria"/>
</dbReference>